<comment type="caution">
    <text evidence="2">The sequence shown here is derived from an EMBL/GenBank/DDBJ whole genome shotgun (WGS) entry which is preliminary data.</text>
</comment>
<evidence type="ECO:0000256" key="1">
    <source>
        <dbReference type="SAM" id="Phobius"/>
    </source>
</evidence>
<dbReference type="GO" id="GO:0016423">
    <property type="term" value="F:tRNA (guanine) methyltransferase activity"/>
    <property type="evidence" value="ECO:0007669"/>
    <property type="project" value="TreeGrafter"/>
</dbReference>
<protein>
    <submittedName>
        <fullName evidence="2">Uncharacterized protein</fullName>
    </submittedName>
</protein>
<dbReference type="EMBL" id="AMZH03006811">
    <property type="protein sequence ID" value="RRT62888.1"/>
    <property type="molecule type" value="Genomic_DNA"/>
</dbReference>
<sequence length="286" mass="32003">MEEQEIRQVSSPAVYAHVASLLKSLAVVPYAAAPAIIDCVLVSSSFSRSALFSLLLEAFPGAAEGSEYRSCAMHLLLPVVFSSLKNNKISLSSATPSSVSVTKREKWADTEARSLGVGEVCHLGYQDLDSHGRWKVFILLYEMLEEYGTHLVEAAWSHQVVLRIACPFQVSLLFQSRLLISSSSKLFSCEVYESQMENLEAIFSWLAVLWERGFCHENPQAIIAAQLNFTLFIFFFCFSVRSLIMDSFLCIDWENLGTYAQKIPRSFVLGPLTRALNDVVHHKDFG</sequence>
<dbReference type="AlphaFoldDB" id="A0A426ZFZ2"/>
<dbReference type="InterPro" id="IPR045330">
    <property type="entry name" value="TRM3/TARBP1"/>
</dbReference>
<name>A0A426ZFZ2_ENSVE</name>
<keyword evidence="1" id="KW-0472">Membrane</keyword>
<reference evidence="2 3" key="1">
    <citation type="journal article" date="2014" name="Agronomy (Basel)">
        <title>A Draft Genome Sequence for Ensete ventricosum, the Drought-Tolerant Tree Against Hunger.</title>
        <authorList>
            <person name="Harrison J."/>
            <person name="Moore K.A."/>
            <person name="Paszkiewicz K."/>
            <person name="Jones T."/>
            <person name="Grant M."/>
            <person name="Ambacheew D."/>
            <person name="Muzemil S."/>
            <person name="Studholme D.J."/>
        </authorList>
    </citation>
    <scope>NUCLEOTIDE SEQUENCE [LARGE SCALE GENOMIC DNA]</scope>
</reference>
<gene>
    <name evidence="2" type="ORF">B296_00022709</name>
</gene>
<dbReference type="PANTHER" id="PTHR12029">
    <property type="entry name" value="RNA METHYLTRANSFERASE"/>
    <property type="match status" value="1"/>
</dbReference>
<dbReference type="GO" id="GO:0030488">
    <property type="term" value="P:tRNA methylation"/>
    <property type="evidence" value="ECO:0007669"/>
    <property type="project" value="TreeGrafter"/>
</dbReference>
<feature type="transmembrane region" description="Helical" evidence="1">
    <location>
        <begin position="221"/>
        <end position="240"/>
    </location>
</feature>
<evidence type="ECO:0000313" key="2">
    <source>
        <dbReference type="EMBL" id="RRT62888.1"/>
    </source>
</evidence>
<keyword evidence="1" id="KW-1133">Transmembrane helix</keyword>
<dbReference type="PANTHER" id="PTHR12029:SF11">
    <property type="entry name" value="METHYLTRANSFERASE TARBP1-RELATED"/>
    <property type="match status" value="1"/>
</dbReference>
<keyword evidence="1" id="KW-0812">Transmembrane</keyword>
<proteinExistence type="predicted"/>
<organism evidence="2 3">
    <name type="scientific">Ensete ventricosum</name>
    <name type="common">Abyssinian banana</name>
    <name type="synonym">Musa ensete</name>
    <dbReference type="NCBI Taxonomy" id="4639"/>
    <lineage>
        <taxon>Eukaryota</taxon>
        <taxon>Viridiplantae</taxon>
        <taxon>Streptophyta</taxon>
        <taxon>Embryophyta</taxon>
        <taxon>Tracheophyta</taxon>
        <taxon>Spermatophyta</taxon>
        <taxon>Magnoliopsida</taxon>
        <taxon>Liliopsida</taxon>
        <taxon>Zingiberales</taxon>
        <taxon>Musaceae</taxon>
        <taxon>Ensete</taxon>
    </lineage>
</organism>
<dbReference type="Proteomes" id="UP000287651">
    <property type="component" value="Unassembled WGS sequence"/>
</dbReference>
<accession>A0A426ZFZ2</accession>
<evidence type="ECO:0000313" key="3">
    <source>
        <dbReference type="Proteomes" id="UP000287651"/>
    </source>
</evidence>